<evidence type="ECO:0000256" key="11">
    <source>
        <dbReference type="RuleBase" id="RU000675"/>
    </source>
</evidence>
<dbReference type="InterPro" id="IPR031330">
    <property type="entry name" value="Gly_Hdrlase_35_cat"/>
</dbReference>
<accession>A0ABD1SPQ7</accession>
<dbReference type="Gene3D" id="3.20.20.80">
    <property type="entry name" value="Glycosidases"/>
    <property type="match status" value="1"/>
</dbReference>
<keyword evidence="6" id="KW-0964">Secreted</keyword>
<dbReference type="PANTHER" id="PTHR23421">
    <property type="entry name" value="BETA-GALACTOSIDASE RELATED"/>
    <property type="match status" value="1"/>
</dbReference>
<dbReference type="Pfam" id="PF17834">
    <property type="entry name" value="GHD"/>
    <property type="match status" value="1"/>
</dbReference>
<evidence type="ECO:0000259" key="13">
    <source>
        <dbReference type="PROSITE" id="PS50228"/>
    </source>
</evidence>
<gene>
    <name evidence="14" type="ORF">Fot_36532</name>
</gene>
<dbReference type="InterPro" id="IPR019801">
    <property type="entry name" value="Glyco_hydro_35_CS"/>
</dbReference>
<evidence type="ECO:0000256" key="6">
    <source>
        <dbReference type="ARBA" id="ARBA00022525"/>
    </source>
</evidence>
<sequence length="878" mass="98943">MDQLSLPSVNTKLLLLATYDEQDMKDEYLSKSLVLMSLVGIVIMSTGACVIEQSNPSILQLLASSHLIVTLLQSSPGIAHDGRALKIDGERRLIISGAIHYPRSTPEMWPSLMKKAKEGGLNAIETYVFWNAHEPLYRQYDFEANLDLIKFLQTIQKEGLYAILRIGPYVCAEWNYGGIPVWLKSIPNMAFRTKNDAFMNQMKNFTTLIVDKVKDKKLFANQGGPIIIAQIENEYGNVIGKYGGDGKSYINWCANFAESLDIGVPWIMCQEDDAPSPMMNTCNGYYCDQFKPNNNNVPKIWTENWTGWYKGWGDKNPHRTAEDVAFAVARFYQYGGTVQNYYMYHGGTNFGRVSGGPYISTTYDYDAPLNEYGEPNQPKYGHLKELHSHLMSMEKILTHGDVTNKDYGRMMSHTIYNYNGQRVCFFGNANEHDDIAINFEGKNYTVPAWSVSILPDCKTEVYNTARVNTQTSVLVRKLPDEAQEKLHFNLEWKWRIEKFEHLTGTHSSHLTYANQLLDQKLVTNDTSDYLWYMTSFEIDEDDPICCEDVNLQIQNSGHILHAYVNGKHIGTKYAQGGDYKLFFERAAKIKKGTNHIALLSVTVGLQNYGDHYDNTHNGIGGPVKLIAPNSREKELTNNKWGYKIGLNGWERKLFEDNNGKSRNWHHNVPLNKKFVWYKTTFKTPSGEEPVVLDLWGMGKGTAWVNGHDIGRYWPSYLTGNNGCSSSCDYRGAYYSSKCTTGCGQSSQRWYHVPRSYLNKEENNLVLFEELGGNPSNVGVLTVTVGKAIGHAYEGNSLNLACNGGRVISDIKFASYGDPRNVNGTLRKGSCHSPKSLSMVKHTCIGKESCSIDVSEQTFGPSGCRSSVKRKRLAVEAVC</sequence>
<feature type="domain" description="SUEL-type lectin" evidence="13">
    <location>
        <begin position="791"/>
        <end position="878"/>
    </location>
</feature>
<dbReference type="Proteomes" id="UP001604277">
    <property type="component" value="Unassembled WGS sequence"/>
</dbReference>
<keyword evidence="15" id="KW-1185">Reference proteome</keyword>
<evidence type="ECO:0000256" key="12">
    <source>
        <dbReference type="RuleBase" id="RU003679"/>
    </source>
</evidence>
<dbReference type="InterPro" id="IPR017853">
    <property type="entry name" value="GH"/>
</dbReference>
<dbReference type="PROSITE" id="PS50228">
    <property type="entry name" value="SUEL_LECTIN"/>
    <property type="match status" value="1"/>
</dbReference>
<proteinExistence type="inferred from homology"/>
<evidence type="ECO:0000256" key="3">
    <source>
        <dbReference type="ARBA" id="ARBA00009809"/>
    </source>
</evidence>
<dbReference type="InterPro" id="IPR041392">
    <property type="entry name" value="GHD"/>
</dbReference>
<keyword evidence="9" id="KW-0325">Glycoprotein</keyword>
<evidence type="ECO:0000313" key="14">
    <source>
        <dbReference type="EMBL" id="KAL2502684.1"/>
    </source>
</evidence>
<protein>
    <recommendedName>
        <fullName evidence="4 11">Beta-galactosidase</fullName>
        <ecNumber evidence="4 11">3.2.1.23</ecNumber>
    </recommendedName>
</protein>
<dbReference type="InterPro" id="IPR043159">
    <property type="entry name" value="Lectin_gal-bd_sf"/>
</dbReference>
<dbReference type="Pfam" id="PF21467">
    <property type="entry name" value="BetaGal_gal-bd"/>
    <property type="match status" value="2"/>
</dbReference>
<dbReference type="PRINTS" id="PR00742">
    <property type="entry name" value="GLHYDRLASE35"/>
</dbReference>
<keyword evidence="7" id="KW-0732">Signal</keyword>
<comment type="subcellular location">
    <subcellularLocation>
        <location evidence="2">Secreted</location>
        <location evidence="2">Extracellular space</location>
        <location evidence="2">Apoplast</location>
    </subcellularLocation>
</comment>
<evidence type="ECO:0000256" key="2">
    <source>
        <dbReference type="ARBA" id="ARBA00004271"/>
    </source>
</evidence>
<dbReference type="InterPro" id="IPR000922">
    <property type="entry name" value="Lectin_gal-bd_dom"/>
</dbReference>
<keyword evidence="5" id="KW-0052">Apoplast</keyword>
<reference evidence="15" key="1">
    <citation type="submission" date="2024-07" db="EMBL/GenBank/DDBJ databases">
        <title>Two chromosome-level genome assemblies of Korean endemic species Abeliophyllum distichum and Forsythia ovata (Oleaceae).</title>
        <authorList>
            <person name="Jang H."/>
        </authorList>
    </citation>
    <scope>NUCLEOTIDE SEQUENCE [LARGE SCALE GENOMIC DNA]</scope>
</reference>
<dbReference type="Gene3D" id="2.60.120.260">
    <property type="entry name" value="Galactose-binding domain-like"/>
    <property type="match status" value="3"/>
</dbReference>
<evidence type="ECO:0000256" key="10">
    <source>
        <dbReference type="ARBA" id="ARBA00023295"/>
    </source>
</evidence>
<dbReference type="AlphaFoldDB" id="A0ABD1SPQ7"/>
<dbReference type="PROSITE" id="PS01182">
    <property type="entry name" value="GLYCOSYL_HYDROL_F35"/>
    <property type="match status" value="1"/>
</dbReference>
<evidence type="ECO:0000256" key="8">
    <source>
        <dbReference type="ARBA" id="ARBA00022801"/>
    </source>
</evidence>
<dbReference type="FunFam" id="2.60.120.260:FF:000142">
    <property type="entry name" value="Beta-galactosidase"/>
    <property type="match status" value="1"/>
</dbReference>
<dbReference type="SUPFAM" id="SSF51445">
    <property type="entry name" value="(Trans)glycosidases"/>
    <property type="match status" value="1"/>
</dbReference>
<dbReference type="Gene3D" id="2.60.120.740">
    <property type="match status" value="1"/>
</dbReference>
<comment type="similarity">
    <text evidence="3 12">Belongs to the glycosyl hydrolase 35 family.</text>
</comment>
<dbReference type="GO" id="GO:0048046">
    <property type="term" value="C:apoplast"/>
    <property type="evidence" value="ECO:0007669"/>
    <property type="project" value="UniProtKB-SubCell"/>
</dbReference>
<dbReference type="Pfam" id="PF02140">
    <property type="entry name" value="SUEL_Lectin"/>
    <property type="match status" value="1"/>
</dbReference>
<dbReference type="Pfam" id="PF01301">
    <property type="entry name" value="Glyco_hydro_35"/>
    <property type="match status" value="1"/>
</dbReference>
<comment type="caution">
    <text evidence="14">The sequence shown here is derived from an EMBL/GenBank/DDBJ whole genome shotgun (WGS) entry which is preliminary data.</text>
</comment>
<dbReference type="GO" id="GO:0004565">
    <property type="term" value="F:beta-galactosidase activity"/>
    <property type="evidence" value="ECO:0007669"/>
    <property type="project" value="UniProtKB-EC"/>
</dbReference>
<evidence type="ECO:0000313" key="15">
    <source>
        <dbReference type="Proteomes" id="UP001604277"/>
    </source>
</evidence>
<dbReference type="EC" id="3.2.1.23" evidence="4 11"/>
<evidence type="ECO:0000256" key="5">
    <source>
        <dbReference type="ARBA" id="ARBA00022523"/>
    </source>
</evidence>
<evidence type="ECO:0000256" key="1">
    <source>
        <dbReference type="ARBA" id="ARBA00001412"/>
    </source>
</evidence>
<comment type="catalytic activity">
    <reaction evidence="1 11">
        <text>Hydrolysis of terminal non-reducing beta-D-galactose residues in beta-D-galactosides.</text>
        <dbReference type="EC" id="3.2.1.23"/>
    </reaction>
</comment>
<dbReference type="CDD" id="cd22842">
    <property type="entry name" value="Gal_Rha_Lectin_BGal"/>
    <property type="match status" value="1"/>
</dbReference>
<evidence type="ECO:0000256" key="7">
    <source>
        <dbReference type="ARBA" id="ARBA00022729"/>
    </source>
</evidence>
<dbReference type="InterPro" id="IPR048913">
    <property type="entry name" value="BetaGal_gal-bd"/>
</dbReference>
<evidence type="ECO:0000256" key="4">
    <source>
        <dbReference type="ARBA" id="ARBA00012756"/>
    </source>
</evidence>
<dbReference type="FunFam" id="3.20.20.80:FF:000098">
    <property type="entry name" value="Beta-galactosidase"/>
    <property type="match status" value="1"/>
</dbReference>
<keyword evidence="10 11" id="KW-0326">Glycosidase</keyword>
<evidence type="ECO:0000256" key="9">
    <source>
        <dbReference type="ARBA" id="ARBA00023180"/>
    </source>
</evidence>
<dbReference type="InterPro" id="IPR008979">
    <property type="entry name" value="Galactose-bd-like_sf"/>
</dbReference>
<keyword evidence="8 11" id="KW-0378">Hydrolase</keyword>
<organism evidence="14 15">
    <name type="scientific">Forsythia ovata</name>
    <dbReference type="NCBI Taxonomy" id="205694"/>
    <lineage>
        <taxon>Eukaryota</taxon>
        <taxon>Viridiplantae</taxon>
        <taxon>Streptophyta</taxon>
        <taxon>Embryophyta</taxon>
        <taxon>Tracheophyta</taxon>
        <taxon>Spermatophyta</taxon>
        <taxon>Magnoliopsida</taxon>
        <taxon>eudicotyledons</taxon>
        <taxon>Gunneridae</taxon>
        <taxon>Pentapetalae</taxon>
        <taxon>asterids</taxon>
        <taxon>lamiids</taxon>
        <taxon>Lamiales</taxon>
        <taxon>Oleaceae</taxon>
        <taxon>Forsythieae</taxon>
        <taxon>Forsythia</taxon>
    </lineage>
</organism>
<name>A0ABD1SPQ7_9LAMI</name>
<dbReference type="InterPro" id="IPR001944">
    <property type="entry name" value="Glycoside_Hdrlase_35"/>
</dbReference>
<dbReference type="SUPFAM" id="SSF49785">
    <property type="entry name" value="Galactose-binding domain-like"/>
    <property type="match status" value="2"/>
</dbReference>
<dbReference type="EMBL" id="JBFOLJ010000010">
    <property type="protein sequence ID" value="KAL2502684.1"/>
    <property type="molecule type" value="Genomic_DNA"/>
</dbReference>